<evidence type="ECO:0000256" key="15">
    <source>
        <dbReference type="ARBA" id="ARBA00032932"/>
    </source>
</evidence>
<dbReference type="RefSeq" id="WP_206394861.1">
    <property type="nucleotide sequence ID" value="NZ_JAFDPW010000001.1"/>
</dbReference>
<evidence type="ECO:0000256" key="4">
    <source>
        <dbReference type="ARBA" id="ARBA00021581"/>
    </source>
</evidence>
<keyword evidence="7 17" id="KW-0378">Hydrolase</keyword>
<dbReference type="Pfam" id="PF02673">
    <property type="entry name" value="BacA"/>
    <property type="match status" value="1"/>
</dbReference>
<name>A0ABT2HX29_9MICO</name>
<reference evidence="18 19" key="1">
    <citation type="submission" date="2022-04" db="EMBL/GenBank/DDBJ databases">
        <title>Human microbiome associated bacterial genomes.</title>
        <authorList>
            <person name="Sandstrom S."/>
            <person name="Salamzade R."/>
            <person name="Kalan L.R."/>
        </authorList>
    </citation>
    <scope>NUCLEOTIDE SEQUENCE [LARGE SCALE GENOMIC DNA]</scope>
    <source>
        <strain evidence="19">p3-SID1799</strain>
    </source>
</reference>
<comment type="catalytic activity">
    <reaction evidence="16 17">
        <text>di-trans,octa-cis-undecaprenyl diphosphate + H2O = di-trans,octa-cis-undecaprenyl phosphate + phosphate + H(+)</text>
        <dbReference type="Rhea" id="RHEA:28094"/>
        <dbReference type="ChEBI" id="CHEBI:15377"/>
        <dbReference type="ChEBI" id="CHEBI:15378"/>
        <dbReference type="ChEBI" id="CHEBI:43474"/>
        <dbReference type="ChEBI" id="CHEBI:58405"/>
        <dbReference type="ChEBI" id="CHEBI:60392"/>
        <dbReference type="EC" id="3.6.1.27"/>
    </reaction>
</comment>
<keyword evidence="19" id="KW-1185">Reference proteome</keyword>
<feature type="transmembrane region" description="Helical" evidence="17">
    <location>
        <begin position="253"/>
        <end position="272"/>
    </location>
</feature>
<evidence type="ECO:0000313" key="19">
    <source>
        <dbReference type="Proteomes" id="UP001525379"/>
    </source>
</evidence>
<keyword evidence="10 17" id="KW-1133">Transmembrane helix</keyword>
<gene>
    <name evidence="17" type="primary">uppP</name>
    <name evidence="18" type="ORF">M3D15_05895</name>
</gene>
<dbReference type="NCBIfam" id="NF001392">
    <property type="entry name" value="PRK00281.2-1"/>
    <property type="match status" value="1"/>
</dbReference>
<keyword evidence="13 17" id="KW-0961">Cell wall biogenesis/degradation</keyword>
<comment type="function">
    <text evidence="17">Catalyzes the dephosphorylation of undecaprenyl diphosphate (UPP). Confers resistance to bacitracin.</text>
</comment>
<evidence type="ECO:0000256" key="10">
    <source>
        <dbReference type="ARBA" id="ARBA00022989"/>
    </source>
</evidence>
<comment type="subcellular location">
    <subcellularLocation>
        <location evidence="1 17">Cell membrane</location>
        <topology evidence="1 17">Multi-pass membrane protein</topology>
    </subcellularLocation>
</comment>
<evidence type="ECO:0000313" key="18">
    <source>
        <dbReference type="EMBL" id="MCT2042865.1"/>
    </source>
</evidence>
<dbReference type="PANTHER" id="PTHR30622">
    <property type="entry name" value="UNDECAPRENYL-DIPHOSPHATASE"/>
    <property type="match status" value="1"/>
</dbReference>
<feature type="transmembrane region" description="Helical" evidence="17">
    <location>
        <begin position="147"/>
        <end position="165"/>
    </location>
</feature>
<keyword evidence="9 17" id="KW-0573">Peptidoglycan synthesis</keyword>
<feature type="transmembrane region" description="Helical" evidence="17">
    <location>
        <begin position="86"/>
        <end position="108"/>
    </location>
</feature>
<evidence type="ECO:0000256" key="6">
    <source>
        <dbReference type="ARBA" id="ARBA00022692"/>
    </source>
</evidence>
<evidence type="ECO:0000256" key="14">
    <source>
        <dbReference type="ARBA" id="ARBA00032707"/>
    </source>
</evidence>
<evidence type="ECO:0000256" key="5">
    <source>
        <dbReference type="ARBA" id="ARBA00022475"/>
    </source>
</evidence>
<accession>A0ABT2HX29</accession>
<dbReference type="EMBL" id="JALXSQ010000018">
    <property type="protein sequence ID" value="MCT2042865.1"/>
    <property type="molecule type" value="Genomic_DNA"/>
</dbReference>
<dbReference type="InterPro" id="IPR003824">
    <property type="entry name" value="UppP"/>
</dbReference>
<comment type="miscellaneous">
    <text evidence="17">Bacitracin is thought to be involved in the inhibition of peptidoglycan synthesis by sequestering undecaprenyl diphosphate, thereby reducing the pool of lipid carrier available.</text>
</comment>
<comment type="similarity">
    <text evidence="2 17">Belongs to the UppP family.</text>
</comment>
<evidence type="ECO:0000256" key="13">
    <source>
        <dbReference type="ARBA" id="ARBA00023316"/>
    </source>
</evidence>
<protein>
    <recommendedName>
        <fullName evidence="4 17">Undecaprenyl-diphosphatase</fullName>
        <ecNumber evidence="3 17">3.6.1.27</ecNumber>
    </recommendedName>
    <alternativeName>
        <fullName evidence="15 17">Bacitracin resistance protein</fullName>
    </alternativeName>
    <alternativeName>
        <fullName evidence="14 17">Undecaprenyl pyrophosphate phosphatase</fullName>
    </alternativeName>
</protein>
<feature type="transmembrane region" description="Helical" evidence="17">
    <location>
        <begin position="115"/>
        <end position="135"/>
    </location>
</feature>
<organism evidence="18 19">
    <name type="scientific">Pseudoclavibacter albus</name>
    <dbReference type="NCBI Taxonomy" id="272241"/>
    <lineage>
        <taxon>Bacteria</taxon>
        <taxon>Bacillati</taxon>
        <taxon>Actinomycetota</taxon>
        <taxon>Actinomycetes</taxon>
        <taxon>Micrococcales</taxon>
        <taxon>Microbacteriaceae</taxon>
        <taxon>Pseudoclavibacter</taxon>
    </lineage>
</organism>
<evidence type="ECO:0000256" key="3">
    <source>
        <dbReference type="ARBA" id="ARBA00012374"/>
    </source>
</evidence>
<evidence type="ECO:0000256" key="9">
    <source>
        <dbReference type="ARBA" id="ARBA00022984"/>
    </source>
</evidence>
<evidence type="ECO:0000256" key="2">
    <source>
        <dbReference type="ARBA" id="ARBA00010621"/>
    </source>
</evidence>
<keyword evidence="12 17" id="KW-0046">Antibiotic resistance</keyword>
<dbReference type="PANTHER" id="PTHR30622:SF4">
    <property type="entry name" value="UNDECAPRENYL-DIPHOSPHATASE"/>
    <property type="match status" value="1"/>
</dbReference>
<dbReference type="EC" id="3.6.1.27" evidence="3 17"/>
<evidence type="ECO:0000256" key="7">
    <source>
        <dbReference type="ARBA" id="ARBA00022801"/>
    </source>
</evidence>
<keyword evidence="8 17" id="KW-0133">Cell shape</keyword>
<comment type="caution">
    <text evidence="18">The sequence shown here is derived from an EMBL/GenBank/DDBJ whole genome shotgun (WGS) entry which is preliminary data.</text>
</comment>
<feature type="transmembrane region" description="Helical" evidence="17">
    <location>
        <begin position="185"/>
        <end position="203"/>
    </location>
</feature>
<dbReference type="NCBIfam" id="TIGR00753">
    <property type="entry name" value="undec_PP_bacA"/>
    <property type="match status" value="1"/>
</dbReference>
<dbReference type="HAMAP" id="MF_01006">
    <property type="entry name" value="Undec_diphosphatase"/>
    <property type="match status" value="1"/>
</dbReference>
<keyword evidence="11 17" id="KW-0472">Membrane</keyword>
<evidence type="ECO:0000256" key="8">
    <source>
        <dbReference type="ARBA" id="ARBA00022960"/>
    </source>
</evidence>
<evidence type="ECO:0000256" key="11">
    <source>
        <dbReference type="ARBA" id="ARBA00023136"/>
    </source>
</evidence>
<keyword evidence="5 17" id="KW-1003">Cell membrane</keyword>
<evidence type="ECO:0000256" key="1">
    <source>
        <dbReference type="ARBA" id="ARBA00004651"/>
    </source>
</evidence>
<evidence type="ECO:0000256" key="16">
    <source>
        <dbReference type="ARBA" id="ARBA00047594"/>
    </source>
</evidence>
<evidence type="ECO:0000256" key="12">
    <source>
        <dbReference type="ARBA" id="ARBA00023251"/>
    </source>
</evidence>
<keyword evidence="6 17" id="KW-0812">Transmembrane</keyword>
<dbReference type="Proteomes" id="UP001525379">
    <property type="component" value="Unassembled WGS sequence"/>
</dbReference>
<proteinExistence type="inferred from homology"/>
<dbReference type="GO" id="GO:0050380">
    <property type="term" value="F:undecaprenyl-diphosphatase activity"/>
    <property type="evidence" value="ECO:0007669"/>
    <property type="project" value="UniProtKB-EC"/>
</dbReference>
<evidence type="ECO:0000256" key="17">
    <source>
        <dbReference type="HAMAP-Rule" id="MF_01006"/>
    </source>
</evidence>
<sequence>MDWLAAFVLGLVQGLTEFLPVSSSAHLRIVGEWFGGDPGATFTAITQIGTEAAVVIYVWNDIVRILKAWFGSFTGKVAKDHPDVRMGWYIIIGTLPIVILGVLLQGFIRDQFRSLWFVGATLIIFGVILGVADVLGKKVLTLENLTVKHGIIYGFAQALALIPGVSRSGGTITAGRLLGYDRPSAARYGFLLAIPAVFGSGLHELVSALKDGTSTGLGWGPTIFATIVAGVVGWFVIKYFMRYIENHSFLPFVLYRIVIGTIILMCLAFGILNPLSGVHV</sequence>
<feature type="transmembrane region" description="Helical" evidence="17">
    <location>
        <begin position="223"/>
        <end position="241"/>
    </location>
</feature>